<organism evidence="4 5">
    <name type="scientific">Cuscuta australis</name>
    <dbReference type="NCBI Taxonomy" id="267555"/>
    <lineage>
        <taxon>Eukaryota</taxon>
        <taxon>Viridiplantae</taxon>
        <taxon>Streptophyta</taxon>
        <taxon>Embryophyta</taxon>
        <taxon>Tracheophyta</taxon>
        <taxon>Spermatophyta</taxon>
        <taxon>Magnoliopsida</taxon>
        <taxon>eudicotyledons</taxon>
        <taxon>Gunneridae</taxon>
        <taxon>Pentapetalae</taxon>
        <taxon>asterids</taxon>
        <taxon>lamiids</taxon>
        <taxon>Solanales</taxon>
        <taxon>Convolvulaceae</taxon>
        <taxon>Cuscuteae</taxon>
        <taxon>Cuscuta</taxon>
        <taxon>Cuscuta subgen. Grammica</taxon>
        <taxon>Cuscuta sect. Cleistogrammica</taxon>
    </lineage>
</organism>
<dbReference type="Pfam" id="PF05794">
    <property type="entry name" value="Tcp11"/>
    <property type="match status" value="1"/>
</dbReference>
<comment type="caution">
    <text evidence="4">The sequence shown here is derived from an EMBL/GenBank/DDBJ whole genome shotgun (WGS) entry which is preliminary data.</text>
</comment>
<reference evidence="4 5" key="1">
    <citation type="submission" date="2018-06" db="EMBL/GenBank/DDBJ databases">
        <title>The Genome of Cuscuta australis (Dodder) Provides Insight into the Evolution of Plant Parasitism.</title>
        <authorList>
            <person name="Liu H."/>
        </authorList>
    </citation>
    <scope>NUCLEOTIDE SEQUENCE [LARGE SCALE GENOMIC DNA]</scope>
    <source>
        <strain evidence="5">cv. Yunnan</strain>
        <tissue evidence="4">Vines</tissue>
    </source>
</reference>
<comment type="similarity">
    <text evidence="1">Belongs to the TCP11 family.</text>
</comment>
<protein>
    <recommendedName>
        <fullName evidence="6">T-complex protein 11</fullName>
    </recommendedName>
</protein>
<dbReference type="PANTHER" id="PTHR12832">
    <property type="entry name" value="TESTIS-SPECIFIC PROTEIN PBS13 T-COMPLEX 11"/>
    <property type="match status" value="1"/>
</dbReference>
<dbReference type="AlphaFoldDB" id="A0A328D560"/>
<dbReference type="EMBL" id="NQVE01000200">
    <property type="protein sequence ID" value="RAL39561.1"/>
    <property type="molecule type" value="Genomic_DNA"/>
</dbReference>
<gene>
    <name evidence="4" type="ORF">DM860_003094</name>
</gene>
<evidence type="ECO:0000313" key="5">
    <source>
        <dbReference type="Proteomes" id="UP000249390"/>
    </source>
</evidence>
<evidence type="ECO:0008006" key="6">
    <source>
        <dbReference type="Google" id="ProtNLM"/>
    </source>
</evidence>
<name>A0A328D560_9ASTE</name>
<feature type="region of interest" description="Disordered" evidence="3">
    <location>
        <begin position="22"/>
        <end position="54"/>
    </location>
</feature>
<dbReference type="GO" id="GO:0007165">
    <property type="term" value="P:signal transduction"/>
    <property type="evidence" value="ECO:0007669"/>
    <property type="project" value="TreeGrafter"/>
</dbReference>
<evidence type="ECO:0000256" key="3">
    <source>
        <dbReference type="SAM" id="MobiDB-lite"/>
    </source>
</evidence>
<evidence type="ECO:0000313" key="4">
    <source>
        <dbReference type="EMBL" id="RAL39561.1"/>
    </source>
</evidence>
<accession>A0A328D560</accession>
<proteinExistence type="inferred from homology"/>
<evidence type="ECO:0000256" key="1">
    <source>
        <dbReference type="ARBA" id="ARBA00010954"/>
    </source>
</evidence>
<dbReference type="InterPro" id="IPR008862">
    <property type="entry name" value="Tcp11"/>
</dbReference>
<dbReference type="PANTHER" id="PTHR12832:SF11">
    <property type="entry name" value="LD23868P"/>
    <property type="match status" value="1"/>
</dbReference>
<sequence length="1156" mass="129444">MDMEVESPEMVVVPGGVAMEIPVSDDGAKSLSPPTIPPWLRQKLSEPKASPPTVEEIEARLRGADLRRQKFYEHLSSKARPKPRSPTQSMACEEGLGQRIEAKLEAAHKKRMSIISKARMRLAKLDELRQAAKKGAEMRFREERAELGNKVASRVQQAEANRMLILKASHQRRATLREKTSQSLSRRMARETKYKERVCSAIRQKRAAAEKKRMGLLEDEKRKACDRGMQVKRVAKSISHQREIKTTEIKNKLEDRLQRAKRQRATYLTQRARWHSYITIHYNKFHEQAEDLSRKLARCWRQFHEQSKTTSSLANAYNALNINQFSVKSMPFEQLALLIESSDTLQTTKALLDRLELRNKLSRELASNSNGSSLNVDIDHLLKRVASPKKVTKPRKKSMGIKKMDSCKKPTKNAVKLSRYQVRVVLCAYMILGHPDAVLSGQGVREVALTTSAEKFIQEFELLTRIILNGPIQNSDESSVGLKTFRSQLANFDSAWCSYLSNFVVWKVKDAQSLEKDLVRVACQLEISMIQCCKMTPDGDGGPPLTHDMKAVQKQVIEDQRLLREKIRNLSGGAGIDRMENALSETRQKYFQAIESGSLASQSPSSSSVGKTVEDSQFSEAGSLTSSRVVRSLFKEEPDSKGSSVYAHSGKGLDFENELIVNECVHGHHLEFADTPRNVLEAGTKAKVKETLEKAFWNNIMESMKEKANYSCIVDLIREAREELCNMAPQSWRQDITEAIDLDILFQVTSSGKLDIAYFGRIMEYLLGIILKLAAPAKEDELKTCHQKLMAELAEICQADDDGSDNRVIFALIKGLRFVLEKIQELKEEVSKARIRMLEPALKGAAGFDYLGKAFAKHYGPPSDAITFLPLTKQWLLPLMDSMDQEWNEHKDLLTDLRGQDSSFHTYVPPTSLRTGGSFVIKTTGNPDLASSVNPLDLKECNGNKIDLLVRLGLLKLVNEITGLTQERLPETLKLNLFRLKGIQATIQKIIVIATSTLVLRQMLVSLQMVGSPADIDKVTLSSVKRLSELLDPAKDTAGIGDIIETLSQVLEDANCVDTTKLQSMKNITGRMLSKSLQEDDPVFVRMARAVRLAAREVLLGGGRDEGIRLAENALRQVGAKALIDELVAVAGVLLVVASVTVNVHGPWYACLVEEM</sequence>
<evidence type="ECO:0000256" key="2">
    <source>
        <dbReference type="SAM" id="Coils"/>
    </source>
</evidence>
<keyword evidence="5" id="KW-1185">Reference proteome</keyword>
<dbReference type="Proteomes" id="UP000249390">
    <property type="component" value="Unassembled WGS sequence"/>
</dbReference>
<feature type="coiled-coil region" evidence="2">
    <location>
        <begin position="243"/>
        <end position="270"/>
    </location>
</feature>
<keyword evidence="2" id="KW-0175">Coiled coil</keyword>